<protein>
    <submittedName>
        <fullName evidence="2">Uncharacterized protein</fullName>
    </submittedName>
</protein>
<proteinExistence type="predicted"/>
<organism evidence="1 2">
    <name type="scientific">Panagrolaimus sp. PS1159</name>
    <dbReference type="NCBI Taxonomy" id="55785"/>
    <lineage>
        <taxon>Eukaryota</taxon>
        <taxon>Metazoa</taxon>
        <taxon>Ecdysozoa</taxon>
        <taxon>Nematoda</taxon>
        <taxon>Chromadorea</taxon>
        <taxon>Rhabditida</taxon>
        <taxon>Tylenchina</taxon>
        <taxon>Panagrolaimomorpha</taxon>
        <taxon>Panagrolaimoidea</taxon>
        <taxon>Panagrolaimidae</taxon>
        <taxon>Panagrolaimus</taxon>
    </lineage>
</organism>
<name>A0AC35FBE3_9BILA</name>
<evidence type="ECO:0000313" key="2">
    <source>
        <dbReference type="WBParaSite" id="PS1159_v2.g15039.t1"/>
    </source>
</evidence>
<dbReference type="WBParaSite" id="PS1159_v2.g15039.t1">
    <property type="protein sequence ID" value="PS1159_v2.g15039.t1"/>
    <property type="gene ID" value="PS1159_v2.g15039"/>
</dbReference>
<dbReference type="Proteomes" id="UP000887580">
    <property type="component" value="Unplaced"/>
</dbReference>
<accession>A0AC35FBE3</accession>
<reference evidence="2" key="1">
    <citation type="submission" date="2022-11" db="UniProtKB">
        <authorList>
            <consortium name="WormBaseParasite"/>
        </authorList>
    </citation>
    <scope>IDENTIFICATION</scope>
</reference>
<sequence>MSAEATPLNVASLSVEERQSSSISAIISSIERAVEDFYYDEEYAHPLKNHVVGLDEDRTVIFVKADIDSGCLKNGKDPEKISHTLAVQYGVPADSVYQLIGKKIGGHGKPSNVFPVNPNVLHDWKSDEDVVYSHVQKVNCYASLTFAFKYGDENEPLRPSDIYYRIQLFENGKSIDNAIERHIKNTLVPPKTFHLTFADYSKNNV</sequence>
<evidence type="ECO:0000313" key="1">
    <source>
        <dbReference type="Proteomes" id="UP000887580"/>
    </source>
</evidence>